<feature type="domain" description="D-serine dehydratase-like" evidence="3">
    <location>
        <begin position="269"/>
        <end position="357"/>
    </location>
</feature>
<evidence type="ECO:0000256" key="2">
    <source>
        <dbReference type="ARBA" id="ARBA00023239"/>
    </source>
</evidence>
<dbReference type="Pfam" id="PF14031">
    <property type="entry name" value="D-ser_dehydrat"/>
    <property type="match status" value="1"/>
</dbReference>
<dbReference type="InterPro" id="IPR051466">
    <property type="entry name" value="D-amino_acid_metab_enzyme"/>
</dbReference>
<dbReference type="InterPro" id="IPR026956">
    <property type="entry name" value="D-ser_dehydrat-like_dom"/>
</dbReference>
<keyword evidence="5" id="KW-1185">Reference proteome</keyword>
<gene>
    <name evidence="4" type="ORF">OL599_00135</name>
</gene>
<dbReference type="GO" id="GO:0036088">
    <property type="term" value="P:D-serine catabolic process"/>
    <property type="evidence" value="ECO:0007669"/>
    <property type="project" value="TreeGrafter"/>
</dbReference>
<dbReference type="InterPro" id="IPR042208">
    <property type="entry name" value="D-ser_dehydrat-like_sf"/>
</dbReference>
<comment type="caution">
    <text evidence="4">The sequence shown here is derived from an EMBL/GenBank/DDBJ whole genome shotgun (WGS) entry which is preliminary data.</text>
</comment>
<protein>
    <submittedName>
        <fullName evidence="4">DSD1 family PLP-dependent enzyme</fullName>
    </submittedName>
</protein>
<dbReference type="SMART" id="SM01119">
    <property type="entry name" value="D-ser_dehydrat"/>
    <property type="match status" value="1"/>
</dbReference>
<name>A0AA41YM32_9PROT</name>
<keyword evidence="2" id="KW-0456">Lyase</keyword>
<sequence length="374" mass="39394">MLQTPPARPGMREDEVDTPALLIDLDAFEANLDTMTAHLAGTGAKLRAHAKTHKSAVVAHQQIARGAVGQCVQKVAEAEALAWGGVADILVSNQVVGADKLARLAALARITNIAVCADDAGQVAAIEAAARDAGIRLSVLVEIDVGMGRCGVAPGADAVALAHVIAASPHLRFGGLQAYHGRAQHLRRLEERHFAIGAAADSARRTVEMLRQQGLDCPIVGGAGTGTFELEAGSGVYTEIQAGSYCFMDADYARNLGASGKPVAMFRHALFVLSTVISAVRPGIAVLDAGHKAVAIDSGMPLVWQRPDIRYVGASDEHGKLEVPSEAEAPKVGEKLRLVPGHCDPTVDRFDWYVGVRNGRVECLWPIAARGGFY</sequence>
<dbReference type="InterPro" id="IPR001608">
    <property type="entry name" value="Ala_racemase_N"/>
</dbReference>
<dbReference type="Gene3D" id="3.20.20.10">
    <property type="entry name" value="Alanine racemase"/>
    <property type="match status" value="1"/>
</dbReference>
<dbReference type="Gene3D" id="2.40.37.20">
    <property type="entry name" value="D-serine dehydratase-like domain"/>
    <property type="match status" value="1"/>
</dbReference>
<reference evidence="4" key="2">
    <citation type="submission" date="2022-10" db="EMBL/GenBank/DDBJ databases">
        <authorList>
            <person name="Trinh H.N."/>
        </authorList>
    </citation>
    <scope>NUCLEOTIDE SEQUENCE</scope>
    <source>
        <strain evidence="4">RN2-1</strain>
    </source>
</reference>
<organism evidence="4 5">
    <name type="scientific">Limobrevibacterium gyesilva</name>
    <dbReference type="NCBI Taxonomy" id="2991712"/>
    <lineage>
        <taxon>Bacteria</taxon>
        <taxon>Pseudomonadati</taxon>
        <taxon>Pseudomonadota</taxon>
        <taxon>Alphaproteobacteria</taxon>
        <taxon>Acetobacterales</taxon>
        <taxon>Acetobacteraceae</taxon>
        <taxon>Limobrevibacterium</taxon>
    </lineage>
</organism>
<dbReference type="EMBL" id="JAPDNT010000001">
    <property type="protein sequence ID" value="MCW3472973.1"/>
    <property type="molecule type" value="Genomic_DNA"/>
</dbReference>
<evidence type="ECO:0000256" key="1">
    <source>
        <dbReference type="ARBA" id="ARBA00005323"/>
    </source>
</evidence>
<reference evidence="4" key="1">
    <citation type="submission" date="2022-09" db="EMBL/GenBank/DDBJ databases">
        <title>Rhodovastum sp. nov. RN2-1 isolated from soil in Seongnam, South Korea.</title>
        <authorList>
            <person name="Le N.T."/>
        </authorList>
    </citation>
    <scope>NUCLEOTIDE SEQUENCE</scope>
    <source>
        <strain evidence="4">RN2-1</strain>
    </source>
</reference>
<accession>A0AA41YM32</accession>
<dbReference type="PANTHER" id="PTHR28004:SF2">
    <property type="entry name" value="D-SERINE DEHYDRATASE"/>
    <property type="match status" value="1"/>
</dbReference>
<evidence type="ECO:0000313" key="4">
    <source>
        <dbReference type="EMBL" id="MCW3472973.1"/>
    </source>
</evidence>
<dbReference type="AlphaFoldDB" id="A0AA41YM32"/>
<evidence type="ECO:0000313" key="5">
    <source>
        <dbReference type="Proteomes" id="UP001165679"/>
    </source>
</evidence>
<dbReference type="CDD" id="cd06819">
    <property type="entry name" value="PLPDE_III_LS_D-TA"/>
    <property type="match status" value="1"/>
</dbReference>
<dbReference type="Proteomes" id="UP001165679">
    <property type="component" value="Unassembled WGS sequence"/>
</dbReference>
<dbReference type="RefSeq" id="WP_264711557.1">
    <property type="nucleotide sequence ID" value="NZ_JAPDNT010000001.1"/>
</dbReference>
<comment type="similarity">
    <text evidence="1">Belongs to the DSD1 family.</text>
</comment>
<dbReference type="PANTHER" id="PTHR28004">
    <property type="entry name" value="ZGC:162816-RELATED"/>
    <property type="match status" value="1"/>
</dbReference>
<dbReference type="GO" id="GO:0008721">
    <property type="term" value="F:D-serine ammonia-lyase activity"/>
    <property type="evidence" value="ECO:0007669"/>
    <property type="project" value="TreeGrafter"/>
</dbReference>
<dbReference type="Pfam" id="PF01168">
    <property type="entry name" value="Ala_racemase_N"/>
    <property type="match status" value="1"/>
</dbReference>
<proteinExistence type="inferred from homology"/>
<evidence type="ECO:0000259" key="3">
    <source>
        <dbReference type="SMART" id="SM01119"/>
    </source>
</evidence>
<dbReference type="InterPro" id="IPR029066">
    <property type="entry name" value="PLP-binding_barrel"/>
</dbReference>
<dbReference type="SUPFAM" id="SSF51419">
    <property type="entry name" value="PLP-binding barrel"/>
    <property type="match status" value="1"/>
</dbReference>